<dbReference type="OrthoDB" id="6355162at2759"/>
<name>A0A7R8XAT3_9CRUS</name>
<dbReference type="InterPro" id="IPR024509">
    <property type="entry name" value="Anti-LPS_factor/Scygonadin"/>
</dbReference>
<keyword evidence="4" id="KW-1185">Reference proteome</keyword>
<dbReference type="EMBL" id="CAJPEV010000488">
    <property type="protein sequence ID" value="CAG0885790.1"/>
    <property type="molecule type" value="Genomic_DNA"/>
</dbReference>
<dbReference type="Gene3D" id="3.30.160.320">
    <property type="match status" value="2"/>
</dbReference>
<sequence>MLFSGIGTEFIPIPKCPEVSIPIDFAARMKLGYFVIAVLVFGSVAAQFNYENIEKIVSKLWKDESMEFLGHRCEYYRSPSFNRWKLYHKATVMCPGWTTIIGQAKKKSRIGSLIHAKKDFVEKALRAGIGTEFIPIPKCPEVSIPIDFATRMKLGYFVIAVLVFGSVAAQDSYQYFVEKIASQLWKDESMEFLGHRCEYSRAPSLYKWKLYHKTSVMCPGWTTIIGQAKTKSRMGSLIHAKKDFVEKALRAG</sequence>
<proteinExistence type="predicted"/>
<dbReference type="Pfam" id="PF11630">
    <property type="entry name" value="Anti-LPS-SCYG"/>
    <property type="match status" value="2"/>
</dbReference>
<keyword evidence="2" id="KW-0044">Antibiotic</keyword>
<protein>
    <submittedName>
        <fullName evidence="3">Uncharacterized protein</fullName>
    </submittedName>
</protein>
<evidence type="ECO:0000313" key="4">
    <source>
        <dbReference type="Proteomes" id="UP000677054"/>
    </source>
</evidence>
<dbReference type="GO" id="GO:0042742">
    <property type="term" value="P:defense response to bacterium"/>
    <property type="evidence" value="ECO:0007669"/>
    <property type="project" value="UniProtKB-KW"/>
</dbReference>
<gene>
    <name evidence="3" type="ORF">DSTB1V02_LOCUS3653</name>
</gene>
<dbReference type="AlphaFoldDB" id="A0A7R8XAT3"/>
<reference evidence="3" key="1">
    <citation type="submission" date="2020-11" db="EMBL/GenBank/DDBJ databases">
        <authorList>
            <person name="Tran Van P."/>
        </authorList>
    </citation>
    <scope>NUCLEOTIDE SEQUENCE</scope>
</reference>
<evidence type="ECO:0000256" key="2">
    <source>
        <dbReference type="ARBA" id="ARBA00023022"/>
    </source>
</evidence>
<keyword evidence="1" id="KW-0929">Antimicrobial</keyword>
<accession>A0A7R8XAT3</accession>
<dbReference type="InterPro" id="IPR038539">
    <property type="entry name" value="Anti-LPS_factor/Scygonadin_sf"/>
</dbReference>
<dbReference type="Proteomes" id="UP000677054">
    <property type="component" value="Unassembled WGS sequence"/>
</dbReference>
<evidence type="ECO:0000256" key="1">
    <source>
        <dbReference type="ARBA" id="ARBA00022529"/>
    </source>
</evidence>
<evidence type="ECO:0000313" key="3">
    <source>
        <dbReference type="EMBL" id="CAD7243739.1"/>
    </source>
</evidence>
<organism evidence="3">
    <name type="scientific">Darwinula stevensoni</name>
    <dbReference type="NCBI Taxonomy" id="69355"/>
    <lineage>
        <taxon>Eukaryota</taxon>
        <taxon>Metazoa</taxon>
        <taxon>Ecdysozoa</taxon>
        <taxon>Arthropoda</taxon>
        <taxon>Crustacea</taxon>
        <taxon>Oligostraca</taxon>
        <taxon>Ostracoda</taxon>
        <taxon>Podocopa</taxon>
        <taxon>Podocopida</taxon>
        <taxon>Darwinulocopina</taxon>
        <taxon>Darwinuloidea</taxon>
        <taxon>Darwinulidae</taxon>
        <taxon>Darwinula</taxon>
    </lineage>
</organism>
<dbReference type="EMBL" id="LR900005">
    <property type="protein sequence ID" value="CAD7243739.1"/>
    <property type="molecule type" value="Genomic_DNA"/>
</dbReference>